<evidence type="ECO:0000313" key="11">
    <source>
        <dbReference type="Proteomes" id="UP001352852"/>
    </source>
</evidence>
<reference evidence="10 11" key="1">
    <citation type="submission" date="2021-06" db="EMBL/GenBank/DDBJ databases">
        <authorList>
            <person name="Palmer J.M."/>
        </authorList>
    </citation>
    <scope>NUCLEOTIDE SEQUENCE [LARGE SCALE GENOMIC DNA]</scope>
    <source>
        <strain evidence="10 11">CL_MEX2019</strain>
        <tissue evidence="10">Muscle</tissue>
    </source>
</reference>
<evidence type="ECO:0000256" key="7">
    <source>
        <dbReference type="SAM" id="MobiDB-lite"/>
    </source>
</evidence>
<dbReference type="InterPro" id="IPR004014">
    <property type="entry name" value="ATPase_P-typ_cation-transptr_N"/>
</dbReference>
<keyword evidence="8" id="KW-0472">Membrane</keyword>
<keyword evidence="5" id="KW-0460">Magnesium</keyword>
<keyword evidence="2" id="KW-0479">Metal-binding</keyword>
<dbReference type="SMART" id="SM00831">
    <property type="entry name" value="Cation_ATPase_N"/>
    <property type="match status" value="1"/>
</dbReference>
<evidence type="ECO:0000256" key="6">
    <source>
        <dbReference type="ARBA" id="ARBA00022967"/>
    </source>
</evidence>
<evidence type="ECO:0000256" key="2">
    <source>
        <dbReference type="ARBA" id="ARBA00022723"/>
    </source>
</evidence>
<evidence type="ECO:0000256" key="8">
    <source>
        <dbReference type="SAM" id="Phobius"/>
    </source>
</evidence>
<comment type="subcellular location">
    <subcellularLocation>
        <location evidence="1">Membrane</location>
        <topology evidence="1">Multi-pass membrane protein</topology>
    </subcellularLocation>
</comment>
<feature type="transmembrane region" description="Helical" evidence="8">
    <location>
        <begin position="29"/>
        <end position="50"/>
    </location>
</feature>
<keyword evidence="8" id="KW-1133">Transmembrane helix</keyword>
<dbReference type="PANTHER" id="PTHR45630">
    <property type="entry name" value="CATION-TRANSPORTING ATPASE-RELATED"/>
    <property type="match status" value="1"/>
</dbReference>
<dbReference type="EMBL" id="JAHUTJ010066861">
    <property type="protein sequence ID" value="MED6290711.1"/>
    <property type="molecule type" value="Genomic_DNA"/>
</dbReference>
<evidence type="ECO:0000259" key="9">
    <source>
        <dbReference type="SMART" id="SM00831"/>
    </source>
</evidence>
<dbReference type="Proteomes" id="UP001352852">
    <property type="component" value="Unassembled WGS sequence"/>
</dbReference>
<feature type="transmembrane region" description="Helical" evidence="8">
    <location>
        <begin position="250"/>
        <end position="272"/>
    </location>
</feature>
<keyword evidence="4" id="KW-0067">ATP-binding</keyword>
<proteinExistence type="predicted"/>
<evidence type="ECO:0000256" key="4">
    <source>
        <dbReference type="ARBA" id="ARBA00022840"/>
    </source>
</evidence>
<organism evidence="10 11">
    <name type="scientific">Characodon lateralis</name>
    <dbReference type="NCBI Taxonomy" id="208331"/>
    <lineage>
        <taxon>Eukaryota</taxon>
        <taxon>Metazoa</taxon>
        <taxon>Chordata</taxon>
        <taxon>Craniata</taxon>
        <taxon>Vertebrata</taxon>
        <taxon>Euteleostomi</taxon>
        <taxon>Actinopterygii</taxon>
        <taxon>Neopterygii</taxon>
        <taxon>Teleostei</taxon>
        <taxon>Neoteleostei</taxon>
        <taxon>Acanthomorphata</taxon>
        <taxon>Ovalentaria</taxon>
        <taxon>Atherinomorphae</taxon>
        <taxon>Cyprinodontiformes</taxon>
        <taxon>Goodeidae</taxon>
        <taxon>Characodon</taxon>
    </lineage>
</organism>
<keyword evidence="11" id="KW-1185">Reference proteome</keyword>
<feature type="domain" description="Cation-transporting P-type ATPase N-terminal" evidence="9">
    <location>
        <begin position="179"/>
        <end position="250"/>
    </location>
</feature>
<dbReference type="SUPFAM" id="SSF81665">
    <property type="entry name" value="Calcium ATPase, transmembrane domain M"/>
    <property type="match status" value="1"/>
</dbReference>
<evidence type="ECO:0000313" key="10">
    <source>
        <dbReference type="EMBL" id="MED6290711.1"/>
    </source>
</evidence>
<comment type="caution">
    <text evidence="10">The sequence shown here is derived from an EMBL/GenBank/DDBJ whole genome shotgun (WGS) entry which is preliminary data.</text>
</comment>
<keyword evidence="6" id="KW-1278">Translocase</keyword>
<accession>A0ABU7EUM1</accession>
<feature type="region of interest" description="Disordered" evidence="7">
    <location>
        <begin position="97"/>
        <end position="141"/>
    </location>
</feature>
<feature type="compositionally biased region" description="Low complexity" evidence="7">
    <location>
        <begin position="112"/>
        <end position="125"/>
    </location>
</feature>
<keyword evidence="3" id="KW-0547">Nucleotide-binding</keyword>
<evidence type="ECO:0000256" key="5">
    <source>
        <dbReference type="ARBA" id="ARBA00022842"/>
    </source>
</evidence>
<gene>
    <name evidence="10" type="ORF">CHARACLAT_016097</name>
</gene>
<dbReference type="InterPro" id="IPR047819">
    <property type="entry name" value="P5A-ATPase_N"/>
</dbReference>
<evidence type="ECO:0000256" key="1">
    <source>
        <dbReference type="ARBA" id="ARBA00004141"/>
    </source>
</evidence>
<name>A0ABU7EUM1_9TELE</name>
<dbReference type="InterPro" id="IPR006544">
    <property type="entry name" value="P-type_TPase_V"/>
</dbReference>
<dbReference type="Pfam" id="PF12409">
    <property type="entry name" value="P5-ATPase"/>
    <property type="match status" value="1"/>
</dbReference>
<evidence type="ECO:0000256" key="3">
    <source>
        <dbReference type="ARBA" id="ARBA00022741"/>
    </source>
</evidence>
<protein>
    <recommendedName>
        <fullName evidence="9">Cation-transporting P-type ATPase N-terminal domain-containing protein</fullName>
    </recommendedName>
</protein>
<dbReference type="PANTHER" id="PTHR45630:SF12">
    <property type="entry name" value="POLYAMINE-TRANSPORTING ATPASE 13A3"/>
    <property type="match status" value="1"/>
</dbReference>
<keyword evidence="8" id="KW-0812">Transmembrane</keyword>
<dbReference type="InterPro" id="IPR023298">
    <property type="entry name" value="ATPase_P-typ_TM_dom_sf"/>
</dbReference>
<sequence length="280" mass="32085">MEKGELKILNKGEEEEMELQGYRLCRWRLALVGFGVLCTGGFLLLLLYWLPEWCVKSTCTRTTAHDAEVVLLRSTDEFRRWFLARVRVMLAPGSNPFHSLETQTTSPPSSPSSPSCPFSSPSSPSLANGHTPHPSDGSPAQELISRFSDYQPTQIRYFTFHSTKYYWDDGMQNFKLLNGLEDLEVSCSTVHSEHSTGLTRNQQEYRRLFFGVNEITVKVPSVFKLLIKEVLNPFYIFQLFSVILWSTDEYYYYAAAILFMSVISIATSLYTIKKVRLTNH</sequence>
<dbReference type="Pfam" id="PF00690">
    <property type="entry name" value="Cation_ATPase_N"/>
    <property type="match status" value="1"/>
</dbReference>